<name>A0A2S6AUM4_9NOCA</name>
<dbReference type="Proteomes" id="UP000239874">
    <property type="component" value="Unassembled WGS sequence"/>
</dbReference>
<evidence type="ECO:0000256" key="3">
    <source>
        <dbReference type="ARBA" id="ARBA00022801"/>
    </source>
</evidence>
<dbReference type="PANTHER" id="PTHR33630">
    <property type="entry name" value="CUTINASE RV1984C-RELATED-RELATED"/>
    <property type="match status" value="1"/>
</dbReference>
<reference evidence="7 8" key="1">
    <citation type="submission" date="2018-02" db="EMBL/GenBank/DDBJ databases">
        <title>8 Nocardia nova and 1 Nocardia cyriacigeorgica strain used for evolution to TMP-SMX.</title>
        <authorList>
            <person name="Mehta H."/>
            <person name="Weng J."/>
            <person name="Shamoo Y."/>
        </authorList>
    </citation>
    <scope>NUCLEOTIDE SEQUENCE [LARGE SCALE GENOMIC DNA]</scope>
    <source>
        <strain evidence="7 8">MDA3139</strain>
    </source>
</reference>
<dbReference type="SMART" id="SM01110">
    <property type="entry name" value="Cutinase"/>
    <property type="match status" value="1"/>
</dbReference>
<keyword evidence="6" id="KW-0472">Membrane</keyword>
<keyword evidence="6" id="KW-0812">Transmembrane</keyword>
<dbReference type="AlphaFoldDB" id="A0A2S6AUM4"/>
<dbReference type="InterPro" id="IPR000675">
    <property type="entry name" value="Cutinase/axe"/>
</dbReference>
<feature type="region of interest" description="Disordered" evidence="5">
    <location>
        <begin position="188"/>
        <end position="210"/>
    </location>
</feature>
<evidence type="ECO:0000256" key="2">
    <source>
        <dbReference type="ARBA" id="ARBA00022487"/>
    </source>
</evidence>
<keyword evidence="4" id="KW-1015">Disulfide bond</keyword>
<feature type="transmembrane region" description="Helical" evidence="6">
    <location>
        <begin position="548"/>
        <end position="567"/>
    </location>
</feature>
<feature type="region of interest" description="Disordered" evidence="5">
    <location>
        <begin position="473"/>
        <end position="537"/>
    </location>
</feature>
<dbReference type="RefSeq" id="WP_104375173.1">
    <property type="nucleotide sequence ID" value="NZ_PSZC01000004.1"/>
</dbReference>
<dbReference type="InterPro" id="IPR029058">
    <property type="entry name" value="AB_hydrolase_fold"/>
</dbReference>
<keyword evidence="2" id="KW-0719">Serine esterase</keyword>
<comment type="caution">
    <text evidence="7">The sequence shown here is derived from an EMBL/GenBank/DDBJ whole genome shotgun (WGS) entry which is preliminary data.</text>
</comment>
<dbReference type="Pfam" id="PF01083">
    <property type="entry name" value="Cutinase"/>
    <property type="match status" value="1"/>
</dbReference>
<dbReference type="SUPFAM" id="SSF53474">
    <property type="entry name" value="alpha/beta-Hydrolases"/>
    <property type="match status" value="1"/>
</dbReference>
<evidence type="ECO:0008006" key="9">
    <source>
        <dbReference type="Google" id="ProtNLM"/>
    </source>
</evidence>
<dbReference type="Gene3D" id="3.40.50.1820">
    <property type="entry name" value="alpha/beta hydrolase"/>
    <property type="match status" value="1"/>
</dbReference>
<feature type="region of interest" description="Disordered" evidence="5">
    <location>
        <begin position="594"/>
        <end position="633"/>
    </location>
</feature>
<dbReference type="OrthoDB" id="4570487at2"/>
<evidence type="ECO:0000313" key="7">
    <source>
        <dbReference type="EMBL" id="PPJ38889.1"/>
    </source>
</evidence>
<sequence length="633" mass="64749">MRLLTSNVHAGPIRSALLRGMSTVFVVAVVTAIGSAQAQPEDGPSPDLQHCPPLYVLGVQGTGESSPDAPASVDDGMLSAVLVPLLSRVGPRQAGHAYVPYQASFGGMVPGGLTPYSSSAAEGLDRLRSMAREVVGRCPRTELGFIGYSQGAHVVSMFAREVGAGGGAVPAGRVAAVALLADPTRGRAAPVFPGAPGKDRPDPAPDTAGTEVAELPQFPLATPPGGGIGPVRDIIDDFGALTGRVASLCRPGDLACDAPADSPLIHMVATIAGQIEFDPDDLGLTLSSIAATLQATIAKTLTAVVSDDLHGDSLGTLSLTPQKTLSIRLAEAADPRVPVGPEAHEALLKLAAAAFNTLLAITGTVLSTSEFSEIAGTAATNPLAGIAILAQEIASVSHHPPPPTQASRLLTQIFDALGELGADNAELLDPHTWLRYVDTVRQHGAYATAGVGVRSSTEMLAEWFTAVARDLAGHRLPPPSEGSSETPGPPVSAPTTSPPALPASPPVTVPPATPSSPAVLPAPITTTPNTRPGTAPILSQIDGTDRRLNLLLVLIGLVIVSGAATAIRTRLRRAHAATVSPGEDSAIEEVVHTRPENITTPEPRDDAEITVYQRESAPEATRGSTASSSLPTG</sequence>
<keyword evidence="3" id="KW-0378">Hydrolase</keyword>
<evidence type="ECO:0000256" key="6">
    <source>
        <dbReference type="SAM" id="Phobius"/>
    </source>
</evidence>
<feature type="compositionally biased region" description="Pro residues" evidence="5">
    <location>
        <begin position="487"/>
        <end position="514"/>
    </location>
</feature>
<keyword evidence="6" id="KW-1133">Transmembrane helix</keyword>
<dbReference type="EMBL" id="PSZC01000004">
    <property type="protein sequence ID" value="PPJ38889.1"/>
    <property type="molecule type" value="Genomic_DNA"/>
</dbReference>
<dbReference type="GO" id="GO:0052689">
    <property type="term" value="F:carboxylic ester hydrolase activity"/>
    <property type="evidence" value="ECO:0007669"/>
    <property type="project" value="UniProtKB-KW"/>
</dbReference>
<protein>
    <recommendedName>
        <fullName evidence="9">Cutinase family protein</fullName>
    </recommendedName>
</protein>
<feature type="compositionally biased region" description="Polar residues" evidence="5">
    <location>
        <begin position="622"/>
        <end position="633"/>
    </location>
</feature>
<organism evidence="7 8">
    <name type="scientific">Nocardia nova</name>
    <dbReference type="NCBI Taxonomy" id="37330"/>
    <lineage>
        <taxon>Bacteria</taxon>
        <taxon>Bacillati</taxon>
        <taxon>Actinomycetota</taxon>
        <taxon>Actinomycetes</taxon>
        <taxon>Mycobacteriales</taxon>
        <taxon>Nocardiaceae</taxon>
        <taxon>Nocardia</taxon>
    </lineage>
</organism>
<comment type="similarity">
    <text evidence="1">Belongs to the cutinase family.</text>
</comment>
<accession>A0A2S6AUM4</accession>
<evidence type="ECO:0000256" key="4">
    <source>
        <dbReference type="ARBA" id="ARBA00023157"/>
    </source>
</evidence>
<gene>
    <name evidence="7" type="ORF">C5E45_08590</name>
</gene>
<evidence type="ECO:0000313" key="8">
    <source>
        <dbReference type="Proteomes" id="UP000239874"/>
    </source>
</evidence>
<evidence type="ECO:0000256" key="5">
    <source>
        <dbReference type="SAM" id="MobiDB-lite"/>
    </source>
</evidence>
<evidence type="ECO:0000256" key="1">
    <source>
        <dbReference type="ARBA" id="ARBA00007534"/>
    </source>
</evidence>
<proteinExistence type="inferred from homology"/>
<dbReference type="PANTHER" id="PTHR33630:SF9">
    <property type="entry name" value="CUTINASE 4"/>
    <property type="match status" value="1"/>
</dbReference>